<evidence type="ECO:0000256" key="1">
    <source>
        <dbReference type="SAM" id="Phobius"/>
    </source>
</evidence>
<evidence type="ECO:0000313" key="3">
    <source>
        <dbReference type="Proteomes" id="UP000198297"/>
    </source>
</evidence>
<feature type="transmembrane region" description="Helical" evidence="1">
    <location>
        <begin position="56"/>
        <end position="77"/>
    </location>
</feature>
<gene>
    <name evidence="2" type="ORF">SAMN06266787_10912</name>
</gene>
<evidence type="ECO:0000313" key="2">
    <source>
        <dbReference type="EMBL" id="SNR66505.1"/>
    </source>
</evidence>
<dbReference type="RefSeq" id="WP_089308942.1">
    <property type="nucleotide sequence ID" value="NZ_FZNK01000009.1"/>
</dbReference>
<keyword evidence="1" id="KW-1133">Transmembrane helix</keyword>
<reference evidence="2 3" key="1">
    <citation type="submission" date="2017-06" db="EMBL/GenBank/DDBJ databases">
        <authorList>
            <person name="Kim H.J."/>
            <person name="Triplett B.A."/>
        </authorList>
    </citation>
    <scope>NUCLEOTIDE SEQUENCE [LARGE SCALE GENOMIC DNA]</scope>
    <source>
        <strain evidence="2 3">DSM 19316</strain>
    </source>
</reference>
<dbReference type="AlphaFoldDB" id="A0A238Y5L5"/>
<accession>A0A238Y5L5</accession>
<dbReference type="EMBL" id="FZNK01000009">
    <property type="protein sequence ID" value="SNR66505.1"/>
    <property type="molecule type" value="Genomic_DNA"/>
</dbReference>
<feature type="transmembrane region" description="Helical" evidence="1">
    <location>
        <begin position="89"/>
        <end position="115"/>
    </location>
</feature>
<feature type="transmembrane region" description="Helical" evidence="1">
    <location>
        <begin position="127"/>
        <end position="150"/>
    </location>
</feature>
<keyword evidence="1" id="KW-0472">Membrane</keyword>
<proteinExistence type="predicted"/>
<name>A0A238Y5L5_HALEZ</name>
<feature type="transmembrane region" description="Helical" evidence="1">
    <location>
        <begin position="12"/>
        <end position="35"/>
    </location>
</feature>
<protein>
    <submittedName>
        <fullName evidence="2">Uncharacterized protein</fullName>
    </submittedName>
</protein>
<organism evidence="2 3">
    <name type="scientific">Halorubrum ezzemoulense</name>
    <name type="common">Halorubrum chaoviator</name>
    <dbReference type="NCBI Taxonomy" id="337243"/>
    <lineage>
        <taxon>Archaea</taxon>
        <taxon>Methanobacteriati</taxon>
        <taxon>Methanobacteriota</taxon>
        <taxon>Stenosarchaea group</taxon>
        <taxon>Halobacteria</taxon>
        <taxon>Halobacteriales</taxon>
        <taxon>Haloferacaceae</taxon>
        <taxon>Halorubrum</taxon>
    </lineage>
</organism>
<dbReference type="Proteomes" id="UP000198297">
    <property type="component" value="Unassembled WGS sequence"/>
</dbReference>
<sequence length="169" mass="17942">MTDYLGVSRRDVGAGLAGGGSALLGAVLINLWNFFQTFRARGFDSASIAEYRRGSEIIFLGSIFAPIIAVFVGTVVWRVMMPDEPNPRYGAVAGVVSAFGTLFVFAASIGLVMTLSQVSAGALVGAVFEFLFLTALIAVFGGIITAPVVVPLDALVGYGYEWYITEDQR</sequence>
<keyword evidence="1" id="KW-0812">Transmembrane</keyword>